<gene>
    <name evidence="1" type="ORF">ILYODFUR_014243</name>
</gene>
<evidence type="ECO:0000313" key="2">
    <source>
        <dbReference type="Proteomes" id="UP001482620"/>
    </source>
</evidence>
<comment type="caution">
    <text evidence="1">The sequence shown here is derived from an EMBL/GenBank/DDBJ whole genome shotgun (WGS) entry which is preliminary data.</text>
</comment>
<sequence>MFIVLLLFLYNHPFYIFLLRQWLQLQVSELFFDVLCFIGFSVLKQHQRIVEPWIYVEQFSKQRHRWVNRCMNGLGDERMDEFKVLMEVIGLMMDEWLDG</sequence>
<keyword evidence="2" id="KW-1185">Reference proteome</keyword>
<dbReference type="EMBL" id="JAHRIQ010024363">
    <property type="protein sequence ID" value="MEQ2228982.1"/>
    <property type="molecule type" value="Genomic_DNA"/>
</dbReference>
<evidence type="ECO:0000313" key="1">
    <source>
        <dbReference type="EMBL" id="MEQ2228982.1"/>
    </source>
</evidence>
<accession>A0ABV0TBR2</accession>
<proteinExistence type="predicted"/>
<protein>
    <submittedName>
        <fullName evidence="1">Uncharacterized protein</fullName>
    </submittedName>
</protein>
<name>A0ABV0TBR2_9TELE</name>
<dbReference type="Proteomes" id="UP001482620">
    <property type="component" value="Unassembled WGS sequence"/>
</dbReference>
<reference evidence="1 2" key="1">
    <citation type="submission" date="2021-06" db="EMBL/GenBank/DDBJ databases">
        <authorList>
            <person name="Palmer J.M."/>
        </authorList>
    </citation>
    <scope>NUCLEOTIDE SEQUENCE [LARGE SCALE GENOMIC DNA]</scope>
    <source>
        <strain evidence="2">if_2019</strain>
        <tissue evidence="1">Muscle</tissue>
    </source>
</reference>
<organism evidence="1 2">
    <name type="scientific">Ilyodon furcidens</name>
    <name type="common">goldbreast splitfin</name>
    <dbReference type="NCBI Taxonomy" id="33524"/>
    <lineage>
        <taxon>Eukaryota</taxon>
        <taxon>Metazoa</taxon>
        <taxon>Chordata</taxon>
        <taxon>Craniata</taxon>
        <taxon>Vertebrata</taxon>
        <taxon>Euteleostomi</taxon>
        <taxon>Actinopterygii</taxon>
        <taxon>Neopterygii</taxon>
        <taxon>Teleostei</taxon>
        <taxon>Neoteleostei</taxon>
        <taxon>Acanthomorphata</taxon>
        <taxon>Ovalentaria</taxon>
        <taxon>Atherinomorphae</taxon>
        <taxon>Cyprinodontiformes</taxon>
        <taxon>Goodeidae</taxon>
        <taxon>Ilyodon</taxon>
    </lineage>
</organism>